<dbReference type="InterPro" id="IPR019734">
    <property type="entry name" value="TPR_rpt"/>
</dbReference>
<dbReference type="PANTHER" id="PTHR44943:SF4">
    <property type="entry name" value="TPR REPEAT-CONTAINING PROTEIN MJ0798"/>
    <property type="match status" value="1"/>
</dbReference>
<keyword evidence="2 3" id="KW-0802">TPR repeat</keyword>
<evidence type="ECO:0008006" key="6">
    <source>
        <dbReference type="Google" id="ProtNLM"/>
    </source>
</evidence>
<dbReference type="InterPro" id="IPR051685">
    <property type="entry name" value="Ycf3/AcsC/BcsC/TPR_MFPF"/>
</dbReference>
<keyword evidence="1" id="KW-0677">Repeat</keyword>
<dbReference type="PANTHER" id="PTHR44943">
    <property type="entry name" value="CELLULOSE SYNTHASE OPERON PROTEIN C"/>
    <property type="match status" value="1"/>
</dbReference>
<keyword evidence="5" id="KW-1185">Reference proteome</keyword>
<dbReference type="SMART" id="SM00028">
    <property type="entry name" value="TPR"/>
    <property type="match status" value="2"/>
</dbReference>
<dbReference type="EMBL" id="CAJJDN010000215">
    <property type="protein sequence ID" value="CAD8129304.1"/>
    <property type="molecule type" value="Genomic_DNA"/>
</dbReference>
<reference evidence="4" key="1">
    <citation type="submission" date="2021-01" db="EMBL/GenBank/DDBJ databases">
        <authorList>
            <consortium name="Genoscope - CEA"/>
            <person name="William W."/>
        </authorList>
    </citation>
    <scope>NUCLEOTIDE SEQUENCE</scope>
</reference>
<proteinExistence type="predicted"/>
<evidence type="ECO:0000256" key="1">
    <source>
        <dbReference type="ARBA" id="ARBA00022737"/>
    </source>
</evidence>
<gene>
    <name evidence="4" type="ORF">PSON_ATCC_30995.1.T2150001</name>
</gene>
<dbReference type="Pfam" id="PF00515">
    <property type="entry name" value="TPR_1"/>
    <property type="match status" value="1"/>
</dbReference>
<evidence type="ECO:0000256" key="2">
    <source>
        <dbReference type="ARBA" id="ARBA00022803"/>
    </source>
</evidence>
<sequence length="200" mass="24083">MKMQLYVMVRQQKFCLKNLQVIIIKASNQNYHIGNILPLKSFLKLLFDQMKFQEAIQLYDMTLERNKEDADIYFNKGNALSKLLRKEESIQSYDQAIELAPRNDKFYCNKGIFKDKIKELNQIFQIICRFISQKIKIFYLEVKIIFISYTVKQLCWYFMRRILILEGYEQLYNKSFLQSNLKQNKLILFDYIIKFTSVLG</sequence>
<accession>A0A8S1RSF7</accession>
<dbReference type="PROSITE" id="PS50005">
    <property type="entry name" value="TPR"/>
    <property type="match status" value="1"/>
</dbReference>
<evidence type="ECO:0000256" key="3">
    <source>
        <dbReference type="PROSITE-ProRule" id="PRU00339"/>
    </source>
</evidence>
<evidence type="ECO:0000313" key="5">
    <source>
        <dbReference type="Proteomes" id="UP000692954"/>
    </source>
</evidence>
<organism evidence="4 5">
    <name type="scientific">Paramecium sonneborni</name>
    <dbReference type="NCBI Taxonomy" id="65129"/>
    <lineage>
        <taxon>Eukaryota</taxon>
        <taxon>Sar</taxon>
        <taxon>Alveolata</taxon>
        <taxon>Ciliophora</taxon>
        <taxon>Intramacronucleata</taxon>
        <taxon>Oligohymenophorea</taxon>
        <taxon>Peniculida</taxon>
        <taxon>Parameciidae</taxon>
        <taxon>Paramecium</taxon>
    </lineage>
</organism>
<comment type="caution">
    <text evidence="4">The sequence shown here is derived from an EMBL/GenBank/DDBJ whole genome shotgun (WGS) entry which is preliminary data.</text>
</comment>
<name>A0A8S1RSF7_9CILI</name>
<feature type="repeat" description="TPR" evidence="3">
    <location>
        <begin position="70"/>
        <end position="103"/>
    </location>
</feature>
<protein>
    <recommendedName>
        <fullName evidence="6">Tetratricopeptide repeat protein</fullName>
    </recommendedName>
</protein>
<evidence type="ECO:0000313" key="4">
    <source>
        <dbReference type="EMBL" id="CAD8129304.1"/>
    </source>
</evidence>
<dbReference type="Proteomes" id="UP000692954">
    <property type="component" value="Unassembled WGS sequence"/>
</dbReference>
<dbReference type="AlphaFoldDB" id="A0A8S1RSF7"/>